<dbReference type="AlphaFoldDB" id="A0A176VXL3"/>
<evidence type="ECO:0000256" key="4">
    <source>
        <dbReference type="ARBA" id="ARBA00022679"/>
    </source>
</evidence>
<dbReference type="InterPro" id="IPR009695">
    <property type="entry name" value="Diacylglyc_glucosyltr_N"/>
</dbReference>
<evidence type="ECO:0000313" key="8">
    <source>
        <dbReference type="EMBL" id="OAE25091.1"/>
    </source>
</evidence>
<comment type="subcellular location">
    <subcellularLocation>
        <location evidence="5">Plastid</location>
        <location evidence="5">Chloroplast membrane</location>
    </subcellularLocation>
</comment>
<feature type="domain" description="Diacylglycerol glucosyltransferase N-terminal" evidence="7">
    <location>
        <begin position="187"/>
        <end position="355"/>
    </location>
</feature>
<accession>A0A176VXL3</accession>
<protein>
    <recommendedName>
        <fullName evidence="2">monogalactosyldiacylglycerol synthase</fullName>
        <ecNumber evidence="2">2.4.1.46</ecNumber>
    </recommendedName>
</protein>
<dbReference type="GO" id="GO:0009247">
    <property type="term" value="P:glycolipid biosynthetic process"/>
    <property type="evidence" value="ECO:0007669"/>
    <property type="project" value="InterPro"/>
</dbReference>
<evidence type="ECO:0000256" key="5">
    <source>
        <dbReference type="ARBA" id="ARBA00046299"/>
    </source>
</evidence>
<name>A0A176VXL3_MARPO</name>
<dbReference type="CDD" id="cd17507">
    <property type="entry name" value="GT28_Beta-DGS-like"/>
    <property type="match status" value="1"/>
</dbReference>
<evidence type="ECO:0000256" key="1">
    <source>
        <dbReference type="ARBA" id="ARBA00006962"/>
    </source>
</evidence>
<keyword evidence="3" id="KW-0328">Glycosyltransferase</keyword>
<dbReference type="GO" id="GO:0046509">
    <property type="term" value="F:1,2-diacylglycerol 3-beta-galactosyltransferase activity"/>
    <property type="evidence" value="ECO:0007669"/>
    <property type="project" value="UniProtKB-EC"/>
</dbReference>
<sequence length="566" mass="61706">MATGSVVSTVRHAAGTGAGAAAADCSCVDFLSMGTSSAQSASAFGHPGIASSGCKLDNAKPTFSAYDDGYVHQSNRVELNVRRALKKQDQVWKTQDGQSFASLTVACLPRKQAKLVETLNRLIRKGTERVPLGGVPFGGALLGRDDISRVQDHKAFEAISDDDKNPQLDPGRPKKVLILMSDTGGGHRASAEALKATFELEFGEEFEVTVCDLWKEHTPWPFNQVPKTYSFMVKHETLWKLAYHTTAPRFIHQSQMAATSTFIAREVAKGLLKYQPDVIISVHPLMQHVPIRVLRARGLLNKIPFTTVITDLSTCHPTWFHRSVTKCFCPTKDVEQRALKAGLLPSQLRVHGLPIRPGFGKPTKPKVELRRDLGMNEELPAVLLMGGGEGMGPVESTARALCDSLYDNNKRKPVGQLVVICGRNKKLVKTLESLDWKCPVKIEGFVTNMVEWMAASDCVISKAGPGTIAEATIRGLPMVLNSYIAGQEVGNVSFVVDNGAGKYCDKPKEIAGLVADWFGSKAAELERMASNAKKLGRPDAVFKIVHEIAELARTGETLATRKLMYT</sequence>
<evidence type="ECO:0000256" key="3">
    <source>
        <dbReference type="ARBA" id="ARBA00022676"/>
    </source>
</evidence>
<reference evidence="8" key="1">
    <citation type="submission" date="2016-03" db="EMBL/GenBank/DDBJ databases">
        <title>Mechanisms controlling the formation of the plant cell surface in tip-growing cells are functionally conserved among land plants.</title>
        <authorList>
            <person name="Honkanen S."/>
            <person name="Jones V.A."/>
            <person name="Morieri G."/>
            <person name="Champion C."/>
            <person name="Hetherington A.J."/>
            <person name="Kelly S."/>
            <person name="Saint-Marcoux D."/>
            <person name="Proust H."/>
            <person name="Prescott H."/>
            <person name="Dolan L."/>
        </authorList>
    </citation>
    <scope>NUCLEOTIDE SEQUENCE [LARGE SCALE GENOMIC DNA]</scope>
    <source>
        <tissue evidence="8">Whole gametophyte</tissue>
    </source>
</reference>
<comment type="similarity">
    <text evidence="1">Belongs to the glycosyltransferase 28 family.</text>
</comment>
<dbReference type="EC" id="2.4.1.46" evidence="2"/>
<organism evidence="8 9">
    <name type="scientific">Marchantia polymorpha subsp. ruderalis</name>
    <dbReference type="NCBI Taxonomy" id="1480154"/>
    <lineage>
        <taxon>Eukaryota</taxon>
        <taxon>Viridiplantae</taxon>
        <taxon>Streptophyta</taxon>
        <taxon>Embryophyta</taxon>
        <taxon>Marchantiophyta</taxon>
        <taxon>Marchantiopsida</taxon>
        <taxon>Marchantiidae</taxon>
        <taxon>Marchantiales</taxon>
        <taxon>Marchantiaceae</taxon>
        <taxon>Marchantia</taxon>
    </lineage>
</organism>
<keyword evidence="9" id="KW-1185">Reference proteome</keyword>
<dbReference type="Pfam" id="PF06925">
    <property type="entry name" value="MGDG_synth"/>
    <property type="match status" value="1"/>
</dbReference>
<evidence type="ECO:0000259" key="6">
    <source>
        <dbReference type="Pfam" id="PF04101"/>
    </source>
</evidence>
<comment type="caution">
    <text evidence="8">The sequence shown here is derived from an EMBL/GenBank/DDBJ whole genome shotgun (WGS) entry which is preliminary data.</text>
</comment>
<evidence type="ECO:0000256" key="2">
    <source>
        <dbReference type="ARBA" id="ARBA00012615"/>
    </source>
</evidence>
<evidence type="ECO:0000313" key="9">
    <source>
        <dbReference type="Proteomes" id="UP000077202"/>
    </source>
</evidence>
<dbReference type="GO" id="GO:0031969">
    <property type="term" value="C:chloroplast membrane"/>
    <property type="evidence" value="ECO:0007669"/>
    <property type="project" value="UniProtKB-SubCell"/>
</dbReference>
<feature type="domain" description="Glycosyl transferase family 28 C-terminal" evidence="6">
    <location>
        <begin position="409"/>
        <end position="518"/>
    </location>
</feature>
<dbReference type="InterPro" id="IPR050519">
    <property type="entry name" value="Glycosyltransf_28_UgtP"/>
</dbReference>
<keyword evidence="4" id="KW-0808">Transferase</keyword>
<gene>
    <name evidence="8" type="ORF">AXG93_3217s1070</name>
</gene>
<dbReference type="Pfam" id="PF04101">
    <property type="entry name" value="Glyco_tran_28_C"/>
    <property type="match status" value="1"/>
</dbReference>
<dbReference type="PANTHER" id="PTHR43025:SF3">
    <property type="entry name" value="MONOGALACTOSYLDIACYLGLYCEROL SYNTHASE 1, CHLOROPLASTIC"/>
    <property type="match status" value="1"/>
</dbReference>
<dbReference type="SUPFAM" id="SSF53756">
    <property type="entry name" value="UDP-Glycosyltransferase/glycogen phosphorylase"/>
    <property type="match status" value="1"/>
</dbReference>
<dbReference type="Proteomes" id="UP000077202">
    <property type="component" value="Unassembled WGS sequence"/>
</dbReference>
<proteinExistence type="inferred from homology"/>
<dbReference type="InterPro" id="IPR007235">
    <property type="entry name" value="Glyco_trans_28_C"/>
</dbReference>
<dbReference type="EMBL" id="LVLJ01002403">
    <property type="protein sequence ID" value="OAE25091.1"/>
    <property type="molecule type" value="Genomic_DNA"/>
</dbReference>
<dbReference type="Gene3D" id="3.40.50.2000">
    <property type="entry name" value="Glycogen Phosphorylase B"/>
    <property type="match status" value="1"/>
</dbReference>
<dbReference type="PANTHER" id="PTHR43025">
    <property type="entry name" value="MONOGALACTOSYLDIACYLGLYCEROL SYNTHASE"/>
    <property type="match status" value="1"/>
</dbReference>
<evidence type="ECO:0000259" key="7">
    <source>
        <dbReference type="Pfam" id="PF06925"/>
    </source>
</evidence>